<dbReference type="SUPFAM" id="SSF55347">
    <property type="entry name" value="Glyceraldehyde-3-phosphate dehydrogenase-like, C-terminal domain"/>
    <property type="match status" value="1"/>
</dbReference>
<feature type="binding site" evidence="13">
    <location>
        <position position="190"/>
    </location>
    <ligand>
        <name>L-homoserine</name>
        <dbReference type="ChEBI" id="CHEBI:57476"/>
    </ligand>
</feature>
<keyword evidence="13 14" id="KW-0521">NADP</keyword>
<name>A0A9J6QXV7_9FIRM</name>
<evidence type="ECO:0000313" key="19">
    <source>
        <dbReference type="Proteomes" id="UP001065549"/>
    </source>
</evidence>
<gene>
    <name evidence="18" type="ORF">OBO34_18520</name>
</gene>
<dbReference type="Gene3D" id="3.30.360.10">
    <property type="entry name" value="Dihydrodipicolinate Reductase, domain 2"/>
    <property type="match status" value="1"/>
</dbReference>
<keyword evidence="7 14" id="KW-0791">Threonine biosynthesis</keyword>
<dbReference type="Gene3D" id="3.40.50.720">
    <property type="entry name" value="NAD(P)-binding Rossmann-like Domain"/>
    <property type="match status" value="1"/>
</dbReference>
<dbReference type="PIRSF" id="PIRSF036497">
    <property type="entry name" value="HDH_short"/>
    <property type="match status" value="1"/>
</dbReference>
<feature type="binding site" evidence="13">
    <location>
        <position position="105"/>
    </location>
    <ligand>
        <name>NADPH</name>
        <dbReference type="ChEBI" id="CHEBI:57783"/>
    </ligand>
</feature>
<dbReference type="GO" id="GO:0050661">
    <property type="term" value="F:NADP binding"/>
    <property type="evidence" value="ECO:0007669"/>
    <property type="project" value="InterPro"/>
</dbReference>
<evidence type="ECO:0000256" key="14">
    <source>
        <dbReference type="RuleBase" id="RU000579"/>
    </source>
</evidence>
<dbReference type="GO" id="GO:0009086">
    <property type="term" value="P:methionine biosynthetic process"/>
    <property type="evidence" value="ECO:0007669"/>
    <property type="project" value="UniProtKB-KW"/>
</dbReference>
<dbReference type="Proteomes" id="UP001065549">
    <property type="component" value="Unassembled WGS sequence"/>
</dbReference>
<dbReference type="FunFam" id="3.30.360.10:FF:000005">
    <property type="entry name" value="Homoserine dehydrogenase"/>
    <property type="match status" value="1"/>
</dbReference>
<reference evidence="18" key="1">
    <citation type="submission" date="2022-09" db="EMBL/GenBank/DDBJ databases">
        <title>Culturomic study of gut microbiota in children with autism spectrum disorder.</title>
        <authorList>
            <person name="Efimov B.A."/>
            <person name="Chaplin A.V."/>
            <person name="Sokolova S.R."/>
            <person name="Pikina A.P."/>
            <person name="Korzhanova M."/>
            <person name="Belova V."/>
            <person name="Korostin D."/>
        </authorList>
    </citation>
    <scope>NUCLEOTIDE SEQUENCE</scope>
    <source>
        <strain evidence="18">ASD5510</strain>
    </source>
</reference>
<feature type="binding site" evidence="13">
    <location>
        <begin position="10"/>
        <end position="15"/>
    </location>
    <ligand>
        <name>NADP(+)</name>
        <dbReference type="ChEBI" id="CHEBI:58349"/>
    </ligand>
</feature>
<keyword evidence="10 14" id="KW-0486">Methionine biosynthesis</keyword>
<dbReference type="RefSeq" id="WP_148395413.1">
    <property type="nucleotide sequence ID" value="NZ_JAJAGH010000001.1"/>
</dbReference>
<evidence type="ECO:0000256" key="6">
    <source>
        <dbReference type="ARBA" id="ARBA00022605"/>
    </source>
</evidence>
<keyword evidence="9" id="KW-0915">Sodium</keyword>
<dbReference type="EMBL" id="JAOSHN010000009">
    <property type="protein sequence ID" value="MCU7380327.1"/>
    <property type="molecule type" value="Genomic_DNA"/>
</dbReference>
<feature type="domain" description="Aspartate/homoserine dehydrogenase NAD-binding" evidence="17">
    <location>
        <begin position="10"/>
        <end position="129"/>
    </location>
</feature>
<evidence type="ECO:0000256" key="3">
    <source>
        <dbReference type="ARBA" id="ARBA00006753"/>
    </source>
</evidence>
<evidence type="ECO:0000256" key="11">
    <source>
        <dbReference type="ARBA" id="ARBA00048841"/>
    </source>
</evidence>
<organism evidence="18 19">
    <name type="scientific">Hominibacterium faecale</name>
    <dbReference type="NCBI Taxonomy" id="2839743"/>
    <lineage>
        <taxon>Bacteria</taxon>
        <taxon>Bacillati</taxon>
        <taxon>Bacillota</taxon>
        <taxon>Clostridia</taxon>
        <taxon>Peptostreptococcales</taxon>
        <taxon>Anaerovoracaceae</taxon>
        <taxon>Hominibacterium</taxon>
    </lineage>
</organism>
<dbReference type="InterPro" id="IPR036291">
    <property type="entry name" value="NAD(P)-bd_dom_sf"/>
</dbReference>
<dbReference type="InterPro" id="IPR019811">
    <property type="entry name" value="HDH_CS"/>
</dbReference>
<dbReference type="InterPro" id="IPR022697">
    <property type="entry name" value="HDH_short"/>
</dbReference>
<evidence type="ECO:0000256" key="7">
    <source>
        <dbReference type="ARBA" id="ARBA00022697"/>
    </source>
</evidence>
<keyword evidence="19" id="KW-1185">Reference proteome</keyword>
<keyword evidence="8 14" id="KW-0560">Oxidoreductase</keyword>
<evidence type="ECO:0000256" key="2">
    <source>
        <dbReference type="ARBA" id="ARBA00005062"/>
    </source>
</evidence>
<dbReference type="NCBIfam" id="NF004976">
    <property type="entry name" value="PRK06349.1"/>
    <property type="match status" value="1"/>
</dbReference>
<dbReference type="GO" id="GO:0004412">
    <property type="term" value="F:homoserine dehydrogenase activity"/>
    <property type="evidence" value="ECO:0007669"/>
    <property type="project" value="UniProtKB-EC"/>
</dbReference>
<evidence type="ECO:0000256" key="9">
    <source>
        <dbReference type="ARBA" id="ARBA00023053"/>
    </source>
</evidence>
<evidence type="ECO:0000256" key="10">
    <source>
        <dbReference type="ARBA" id="ARBA00023167"/>
    </source>
</evidence>
<evidence type="ECO:0000313" key="18">
    <source>
        <dbReference type="EMBL" id="MCU7380327.1"/>
    </source>
</evidence>
<accession>A0A9J6QXV7</accession>
<evidence type="ECO:0000259" key="17">
    <source>
        <dbReference type="Pfam" id="PF03447"/>
    </source>
</evidence>
<evidence type="ECO:0000256" key="4">
    <source>
        <dbReference type="ARBA" id="ARBA00013213"/>
    </source>
</evidence>
<evidence type="ECO:0000256" key="13">
    <source>
        <dbReference type="PIRSR" id="PIRSR036497-2"/>
    </source>
</evidence>
<feature type="active site" description="Proton donor" evidence="12">
    <location>
        <position position="205"/>
    </location>
</feature>
<evidence type="ECO:0000259" key="16">
    <source>
        <dbReference type="Pfam" id="PF00742"/>
    </source>
</evidence>
<comment type="caution">
    <text evidence="18">The sequence shown here is derived from an EMBL/GenBank/DDBJ whole genome shotgun (WGS) entry which is preliminary data.</text>
</comment>
<sequence length="323" mass="34809">MKIVKVGLLGLGNIGTGTYKTLEMNKAQIEAAAECKIEITKILERDVDRKRDITVVPEQFTQDPDSIFQDPEIDIVIELLGGIEPASTFMLSAMKNGKHVVTANKAAVAANFDRLMKTAKENHVDFRFEASVGGGIPILNAITTVLRSNQFEEILGILNGTTNYILTQMTEYGLPYGDVLKKAQEKGFAEADPTADVEGIDVANKLSILMALAFDTYVAPEDIPTTGITDITRADITDAAVNGCKIKLIASAKKTENGLEYSVKPTRIPNSHPLATINNEFNAVFVRGNAVDELMFYGKGAGPLPTGSAVMGDVLEIAKLCGR</sequence>
<evidence type="ECO:0000256" key="15">
    <source>
        <dbReference type="RuleBase" id="RU004171"/>
    </source>
</evidence>
<dbReference type="PANTHER" id="PTHR43331">
    <property type="entry name" value="HOMOSERINE DEHYDROGENASE"/>
    <property type="match status" value="1"/>
</dbReference>
<dbReference type="SUPFAM" id="SSF51735">
    <property type="entry name" value="NAD(P)-binding Rossmann-fold domains"/>
    <property type="match status" value="1"/>
</dbReference>
<dbReference type="InterPro" id="IPR001342">
    <property type="entry name" value="HDH_cat"/>
</dbReference>
<dbReference type="PROSITE" id="PS01042">
    <property type="entry name" value="HOMOSER_DHGENASE"/>
    <property type="match status" value="1"/>
</dbReference>
<proteinExistence type="inferred from homology"/>
<dbReference type="Pfam" id="PF03447">
    <property type="entry name" value="NAD_binding_3"/>
    <property type="match status" value="1"/>
</dbReference>
<dbReference type="InterPro" id="IPR005106">
    <property type="entry name" value="Asp/hSer_DH_NAD-bd"/>
</dbReference>
<evidence type="ECO:0000256" key="12">
    <source>
        <dbReference type="PIRSR" id="PIRSR036497-1"/>
    </source>
</evidence>
<dbReference type="Pfam" id="PF00742">
    <property type="entry name" value="Homoserine_dh"/>
    <property type="match status" value="1"/>
</dbReference>
<protein>
    <recommendedName>
        <fullName evidence="5 14">Homoserine dehydrogenase</fullName>
        <ecNumber evidence="4 14">1.1.1.3</ecNumber>
    </recommendedName>
</protein>
<evidence type="ECO:0000256" key="5">
    <source>
        <dbReference type="ARBA" id="ARBA00013376"/>
    </source>
</evidence>
<comment type="pathway">
    <text evidence="1 14">Amino-acid biosynthesis; L-threonine biosynthesis; L-threonine from L-aspartate: step 3/5.</text>
</comment>
<comment type="catalytic activity">
    <reaction evidence="11">
        <text>L-homoserine + NADP(+) = L-aspartate 4-semialdehyde + NADPH + H(+)</text>
        <dbReference type="Rhea" id="RHEA:15761"/>
        <dbReference type="ChEBI" id="CHEBI:15378"/>
        <dbReference type="ChEBI" id="CHEBI:57476"/>
        <dbReference type="ChEBI" id="CHEBI:57783"/>
        <dbReference type="ChEBI" id="CHEBI:58349"/>
        <dbReference type="ChEBI" id="CHEBI:537519"/>
        <dbReference type="EC" id="1.1.1.3"/>
    </reaction>
    <physiologicalReaction direction="right-to-left" evidence="11">
        <dbReference type="Rhea" id="RHEA:15763"/>
    </physiologicalReaction>
</comment>
<dbReference type="AlphaFoldDB" id="A0A9J6QXV7"/>
<comment type="similarity">
    <text evidence="3 15">Belongs to the homoserine dehydrogenase family.</text>
</comment>
<evidence type="ECO:0000256" key="8">
    <source>
        <dbReference type="ARBA" id="ARBA00023002"/>
    </source>
</evidence>
<dbReference type="PANTHER" id="PTHR43331:SF1">
    <property type="entry name" value="HOMOSERINE DEHYDROGENASE"/>
    <property type="match status" value="1"/>
</dbReference>
<dbReference type="GO" id="GO:0009088">
    <property type="term" value="P:threonine biosynthetic process"/>
    <property type="evidence" value="ECO:0007669"/>
    <property type="project" value="UniProtKB-KW"/>
</dbReference>
<comment type="pathway">
    <text evidence="2 14">Amino-acid biosynthesis; L-methionine biosynthesis via de novo pathway; L-homoserine from L-aspartate: step 3/3.</text>
</comment>
<dbReference type="EC" id="1.1.1.3" evidence="4 14"/>
<evidence type="ECO:0000256" key="1">
    <source>
        <dbReference type="ARBA" id="ARBA00005056"/>
    </source>
</evidence>
<keyword evidence="6 14" id="KW-0028">Amino-acid biosynthesis</keyword>
<feature type="domain" description="Homoserine dehydrogenase catalytic" evidence="16">
    <location>
        <begin position="137"/>
        <end position="315"/>
    </location>
</feature>